<evidence type="ECO:0000256" key="4">
    <source>
        <dbReference type="ARBA" id="ARBA00005163"/>
    </source>
</evidence>
<dbReference type="OrthoDB" id="9809280at2"/>
<evidence type="ECO:0000256" key="9">
    <source>
        <dbReference type="ARBA" id="ARBA00022692"/>
    </source>
</evidence>
<evidence type="ECO:0000256" key="5">
    <source>
        <dbReference type="ARBA" id="ARBA00019425"/>
    </source>
</evidence>
<dbReference type="SUPFAM" id="SSF81343">
    <property type="entry name" value="Fumarate reductase respiratory complex transmembrane subunits"/>
    <property type="match status" value="1"/>
</dbReference>
<dbReference type="NCBIfam" id="TIGR02968">
    <property type="entry name" value="succ_dehyd_anc"/>
    <property type="match status" value="1"/>
</dbReference>
<evidence type="ECO:0000313" key="17">
    <source>
        <dbReference type="Proteomes" id="UP000199420"/>
    </source>
</evidence>
<evidence type="ECO:0000313" key="16">
    <source>
        <dbReference type="EMBL" id="SEI82860.1"/>
    </source>
</evidence>
<evidence type="ECO:0000256" key="3">
    <source>
        <dbReference type="ARBA" id="ARBA00004141"/>
    </source>
</evidence>
<evidence type="ECO:0000256" key="8">
    <source>
        <dbReference type="ARBA" id="ARBA00022617"/>
    </source>
</evidence>
<organism evidence="16 17">
    <name type="scientific">Frateuria terrea</name>
    <dbReference type="NCBI Taxonomy" id="529704"/>
    <lineage>
        <taxon>Bacteria</taxon>
        <taxon>Pseudomonadati</taxon>
        <taxon>Pseudomonadota</taxon>
        <taxon>Gammaproteobacteria</taxon>
        <taxon>Lysobacterales</taxon>
        <taxon>Rhodanobacteraceae</taxon>
        <taxon>Frateuria</taxon>
    </lineage>
</organism>
<accession>A0A1H6U377</accession>
<evidence type="ECO:0000256" key="2">
    <source>
        <dbReference type="ARBA" id="ARBA00004050"/>
    </source>
</evidence>
<feature type="transmembrane region" description="Helical" evidence="15">
    <location>
        <begin position="70"/>
        <end position="92"/>
    </location>
</feature>
<dbReference type="RefSeq" id="WP_091336392.1">
    <property type="nucleotide sequence ID" value="NZ_FNYC01000003.1"/>
</dbReference>
<dbReference type="UniPathway" id="UPA00223"/>
<evidence type="ECO:0000256" key="6">
    <source>
        <dbReference type="ARBA" id="ARBA00022448"/>
    </source>
</evidence>
<dbReference type="AlphaFoldDB" id="A0A1H6U377"/>
<protein>
    <recommendedName>
        <fullName evidence="5">Succinate dehydrogenase hydrophobic membrane anchor subunit</fullName>
    </recommendedName>
</protein>
<keyword evidence="8" id="KW-0349">Heme</keyword>
<keyword evidence="10" id="KW-0479">Metal-binding</keyword>
<sequence>MSAYPKEYRNPLKKARGLGSAQHGVSHWWVQRVTAIALVGLGIWLVTLVLRMLHADYATARALVARPWNAVLLIAFVVTAFWHAVLGLQVVIEDYVHTRWKEATLLMAIKFIAVLATLAGVLAVLRIALGA</sequence>
<evidence type="ECO:0000256" key="13">
    <source>
        <dbReference type="ARBA" id="ARBA00023004"/>
    </source>
</evidence>
<comment type="pathway">
    <text evidence="4">Carbohydrate metabolism; tricarboxylic acid cycle.</text>
</comment>
<dbReference type="Gene3D" id="1.20.1300.10">
    <property type="entry name" value="Fumarate reductase/succinate dehydrogenase, transmembrane subunit"/>
    <property type="match status" value="1"/>
</dbReference>
<feature type="transmembrane region" description="Helical" evidence="15">
    <location>
        <begin position="29"/>
        <end position="50"/>
    </location>
</feature>
<dbReference type="GO" id="GO:0006099">
    <property type="term" value="P:tricarboxylic acid cycle"/>
    <property type="evidence" value="ECO:0007669"/>
    <property type="project" value="UniProtKB-UniPathway"/>
</dbReference>
<keyword evidence="9 15" id="KW-0812">Transmembrane</keyword>
<evidence type="ECO:0000256" key="10">
    <source>
        <dbReference type="ARBA" id="ARBA00022723"/>
    </source>
</evidence>
<keyword evidence="6" id="KW-0813">Transport</keyword>
<keyword evidence="17" id="KW-1185">Reference proteome</keyword>
<evidence type="ECO:0000256" key="11">
    <source>
        <dbReference type="ARBA" id="ARBA00022982"/>
    </source>
</evidence>
<proteinExistence type="predicted"/>
<gene>
    <name evidence="16" type="ORF">SAMN04487997_1736</name>
</gene>
<evidence type="ECO:0000256" key="7">
    <source>
        <dbReference type="ARBA" id="ARBA00022532"/>
    </source>
</evidence>
<feature type="transmembrane region" description="Helical" evidence="15">
    <location>
        <begin position="104"/>
        <end position="129"/>
    </location>
</feature>
<comment type="cofactor">
    <cofactor evidence="1">
        <name>heme</name>
        <dbReference type="ChEBI" id="CHEBI:30413"/>
    </cofactor>
</comment>
<reference evidence="16 17" key="1">
    <citation type="submission" date="2016-10" db="EMBL/GenBank/DDBJ databases">
        <authorList>
            <person name="de Groot N.N."/>
        </authorList>
    </citation>
    <scope>NUCLEOTIDE SEQUENCE [LARGE SCALE GENOMIC DNA]</scope>
    <source>
        <strain evidence="16 17">DSM 26515</strain>
    </source>
</reference>
<dbReference type="GO" id="GO:0020037">
    <property type="term" value="F:heme binding"/>
    <property type="evidence" value="ECO:0007669"/>
    <property type="project" value="InterPro"/>
</dbReference>
<keyword evidence="7" id="KW-0816">Tricarboxylic acid cycle</keyword>
<evidence type="ECO:0000256" key="1">
    <source>
        <dbReference type="ARBA" id="ARBA00001971"/>
    </source>
</evidence>
<dbReference type="Pfam" id="PF01127">
    <property type="entry name" value="Sdh_cyt"/>
    <property type="match status" value="1"/>
</dbReference>
<dbReference type="GO" id="GO:0046872">
    <property type="term" value="F:metal ion binding"/>
    <property type="evidence" value="ECO:0007669"/>
    <property type="project" value="UniProtKB-KW"/>
</dbReference>
<dbReference type="STRING" id="529704.SAMN02927913_1988"/>
<dbReference type="EMBL" id="FNYC01000003">
    <property type="protein sequence ID" value="SEI82860.1"/>
    <property type="molecule type" value="Genomic_DNA"/>
</dbReference>
<keyword evidence="14 15" id="KW-0472">Membrane</keyword>
<comment type="function">
    <text evidence="2">Membrane-anchoring subunit of succinate dehydrogenase (SDH).</text>
</comment>
<dbReference type="InterPro" id="IPR000701">
    <property type="entry name" value="SuccDH_FuR_B_TM-su"/>
</dbReference>
<dbReference type="Proteomes" id="UP000199420">
    <property type="component" value="Unassembled WGS sequence"/>
</dbReference>
<dbReference type="GO" id="GO:0016020">
    <property type="term" value="C:membrane"/>
    <property type="evidence" value="ECO:0007669"/>
    <property type="project" value="UniProtKB-SubCell"/>
</dbReference>
<name>A0A1H6U377_9GAMM</name>
<keyword evidence="12 15" id="KW-1133">Transmembrane helix</keyword>
<keyword evidence="11" id="KW-0249">Electron transport</keyword>
<dbReference type="CDD" id="cd03495">
    <property type="entry name" value="SQR_TypeC_SdhD_like"/>
    <property type="match status" value="1"/>
</dbReference>
<keyword evidence="13" id="KW-0408">Iron</keyword>
<evidence type="ECO:0000256" key="12">
    <source>
        <dbReference type="ARBA" id="ARBA00022989"/>
    </source>
</evidence>
<dbReference type="InterPro" id="IPR014312">
    <property type="entry name" value="Succ_DH_anchor"/>
</dbReference>
<evidence type="ECO:0000256" key="15">
    <source>
        <dbReference type="SAM" id="Phobius"/>
    </source>
</evidence>
<evidence type="ECO:0000256" key="14">
    <source>
        <dbReference type="ARBA" id="ARBA00023136"/>
    </source>
</evidence>
<dbReference type="InterPro" id="IPR034804">
    <property type="entry name" value="SQR/QFR_C/D"/>
</dbReference>
<comment type="subcellular location">
    <subcellularLocation>
        <location evidence="3">Membrane</location>
        <topology evidence="3">Multi-pass membrane protein</topology>
    </subcellularLocation>
</comment>